<organism evidence="1 2">
    <name type="scientific">Phlebia brevispora</name>
    <dbReference type="NCBI Taxonomy" id="194682"/>
    <lineage>
        <taxon>Eukaryota</taxon>
        <taxon>Fungi</taxon>
        <taxon>Dikarya</taxon>
        <taxon>Basidiomycota</taxon>
        <taxon>Agaricomycotina</taxon>
        <taxon>Agaricomycetes</taxon>
        <taxon>Polyporales</taxon>
        <taxon>Meruliaceae</taxon>
        <taxon>Phlebia</taxon>
    </lineage>
</organism>
<comment type="caution">
    <text evidence="1">The sequence shown here is derived from an EMBL/GenBank/DDBJ whole genome shotgun (WGS) entry which is preliminary data.</text>
</comment>
<dbReference type="Proteomes" id="UP001148662">
    <property type="component" value="Unassembled WGS sequence"/>
</dbReference>
<accession>A0ACC1S8N5</accession>
<evidence type="ECO:0000313" key="1">
    <source>
        <dbReference type="EMBL" id="KAJ3534394.1"/>
    </source>
</evidence>
<gene>
    <name evidence="1" type="ORF">NM688_g7144</name>
</gene>
<keyword evidence="2" id="KW-1185">Reference proteome</keyword>
<sequence>MSNPGNVARGLKAAISNPNNSEEARERAQERLDEMNSRGQLGQQAHEAQIRTGHKAAINNPNVSLEAKQHSREVVEDLDVNEPERRRDVQYTRGSQRWKRKTPARSRCQRTTIASRRPKALLEASELLILKLSGSVLDIRLQCKKLHAKRLADLFTISRRDYTILDALLSPIYAQRSNWWPLIVASSESYGGLQASESSREAIRASREPRRADHLRGYSLSLSCDHHAPPRLKQATDPSCISPIQGCFRVGNLPQPHLCATKVSRLPLSRPQALSSISLPPHSRKLAFNAMSPGSAVEQVKTRFTKLKLSSTNTLNKLRRRKSVEKRASTGSLGESHNVKDIFVGANRRSSSAQSLGDASFSRRRGDDDSSVYSFGTHASSSESVVSDGQKLRASTEAREAETRSVGSGSGSGSCTTTVSDSTFPHTPEQSFKNNALPPSNEDDGDKPPKTLEPSDSDVDVSRLSPIPTIEVDSGDLEEDVHAEDETFAFTSSDEEILTDAELAAQSPAFSLLAGPLETIYEVDSCVGSQTGLSTLPSGATRSYQSSSSSLHTVDLMPVPEIILQANDPIGPISSISDAMVLMSVSKETELQDEHTRMEPSDDVTGIDPLPHFMTTLSVPYDEPSSSSNSALFEILPRPHCVEDPIHLGVSETRQDTDSIHLGNVPSLAVSHDDAAQPSIKVEDYSSQSDISDEMSPPFQSFTIPLSGGEHSNDKYQLELDALKLEETSRSRSMSDISGIEYFSAIEGPSIYSVDAASPNRLSPRAGVAAALIGVSHALETLDDKDHVSSLFARDSSIFATSTPASLSCDLPQEDDMHRWSDMEVSSQDSSAQDDAEHPDTSLSASSDAEYNAEPSSPSELVQSVERNLAKGVCSDDALQVVPQCPDAPRDVSTMPAPHHKQLLPSRYPSTYVSSCVTFICSIVCRSIVGASATSYLSALPPILRLYTVNRSVFLAPAPFASSSLVDSLSSTWHADDVDVD</sequence>
<name>A0ACC1S8N5_9APHY</name>
<evidence type="ECO:0000313" key="2">
    <source>
        <dbReference type="Proteomes" id="UP001148662"/>
    </source>
</evidence>
<proteinExistence type="predicted"/>
<reference evidence="1" key="1">
    <citation type="submission" date="2022-07" db="EMBL/GenBank/DDBJ databases">
        <title>Genome Sequence of Phlebia brevispora.</title>
        <authorList>
            <person name="Buettner E."/>
        </authorList>
    </citation>
    <scope>NUCLEOTIDE SEQUENCE</scope>
    <source>
        <strain evidence="1">MPL23</strain>
    </source>
</reference>
<dbReference type="EMBL" id="JANHOG010001609">
    <property type="protein sequence ID" value="KAJ3534394.1"/>
    <property type="molecule type" value="Genomic_DNA"/>
</dbReference>
<protein>
    <submittedName>
        <fullName evidence="1">Uncharacterized protein</fullName>
    </submittedName>
</protein>